<dbReference type="PIRSF" id="PIRSF016578">
    <property type="entry name" value="HsaA"/>
    <property type="match status" value="1"/>
</dbReference>
<feature type="domain" description="Acyl-CoA dehydrogenase/oxidase N-terminal" evidence="2">
    <location>
        <begin position="22"/>
        <end position="102"/>
    </location>
</feature>
<proteinExistence type="predicted"/>
<dbReference type="RefSeq" id="WP_345627196.1">
    <property type="nucleotide sequence ID" value="NZ_BAABJQ010000003.1"/>
</dbReference>
<dbReference type="Gene3D" id="2.40.110.10">
    <property type="entry name" value="Butyryl-CoA Dehydrogenase, subunit A, domain 2"/>
    <property type="match status" value="1"/>
</dbReference>
<keyword evidence="5" id="KW-1185">Reference proteome</keyword>
<dbReference type="EMBL" id="BAABJQ010000003">
    <property type="protein sequence ID" value="GAA5180842.1"/>
    <property type="molecule type" value="Genomic_DNA"/>
</dbReference>
<dbReference type="InterPro" id="IPR037069">
    <property type="entry name" value="AcylCoA_DH/ox_N_sf"/>
</dbReference>
<evidence type="ECO:0000313" key="5">
    <source>
        <dbReference type="Proteomes" id="UP001501570"/>
    </source>
</evidence>
<dbReference type="InterPro" id="IPR013107">
    <property type="entry name" value="Acyl-CoA_DH_C"/>
</dbReference>
<dbReference type="PANTHER" id="PTHR43884:SF12">
    <property type="entry name" value="ISOVALERYL-COA DEHYDROGENASE, MITOCHONDRIAL-RELATED"/>
    <property type="match status" value="1"/>
</dbReference>
<sequence>MPNDTTQRPNPLDLPAQLEPAIRAAADQLETDRNLPEHLVHQLREAGAFRLLTPRELGGFEAPLETTLRVYEGFAHLDASVAWLVWNANWGFLGALLDDAGNARIWKDGREPVFANSGMPGLAEPTDGGYLLTGNWRIVSGIDRADWLAVVGVITHDGTPRLTDAGTPDIRLFTLHRDQLTIKDTWNVSGMLGSGSNDVLVEGALVPDELVARFDLPARIKRPLYQGFIPALVFPGCSAVTLGVAQAAIDATVALATTKHTFTGATLAESAHTQAVIARSDAALAAARLLLRSAAHTLDLAGHNAQPVTLEHRADLRAAMSHAAQVSREVLVAMYELGSSTSIYRGNPVERLFRDGMVALQHANHSAGFFEAAGRVRLGIDPGVPLF</sequence>
<dbReference type="InterPro" id="IPR046373">
    <property type="entry name" value="Acyl-CoA_Oxase/DH_mid-dom_sf"/>
</dbReference>
<feature type="domain" description="Acyl-CoA dehydrogenase C-terminal" evidence="3">
    <location>
        <begin position="237"/>
        <end position="366"/>
    </location>
</feature>
<dbReference type="InterPro" id="IPR009100">
    <property type="entry name" value="AcylCoA_DH/oxidase_NM_dom_sf"/>
</dbReference>
<name>A0ABP9RMS7_9ACTN</name>
<evidence type="ECO:0000313" key="4">
    <source>
        <dbReference type="EMBL" id="GAA5180842.1"/>
    </source>
</evidence>
<dbReference type="SUPFAM" id="SSF47203">
    <property type="entry name" value="Acyl-CoA dehydrogenase C-terminal domain-like"/>
    <property type="match status" value="1"/>
</dbReference>
<accession>A0ABP9RMS7</accession>
<protein>
    <submittedName>
        <fullName evidence="4">Acyl-CoA dehydrogenase</fullName>
    </submittedName>
</protein>
<dbReference type="Proteomes" id="UP001501570">
    <property type="component" value="Unassembled WGS sequence"/>
</dbReference>
<evidence type="ECO:0000256" key="1">
    <source>
        <dbReference type="ARBA" id="ARBA00023002"/>
    </source>
</evidence>
<dbReference type="Pfam" id="PF08028">
    <property type="entry name" value="Acyl-CoA_dh_2"/>
    <property type="match status" value="1"/>
</dbReference>
<dbReference type="Pfam" id="PF02771">
    <property type="entry name" value="Acyl-CoA_dh_N"/>
    <property type="match status" value="1"/>
</dbReference>
<dbReference type="Gene3D" id="1.20.140.10">
    <property type="entry name" value="Butyryl-CoA Dehydrogenase, subunit A, domain 3"/>
    <property type="match status" value="1"/>
</dbReference>
<dbReference type="InterPro" id="IPR013786">
    <property type="entry name" value="AcylCoA_DH/ox_N"/>
</dbReference>
<evidence type="ECO:0000259" key="3">
    <source>
        <dbReference type="Pfam" id="PF08028"/>
    </source>
</evidence>
<evidence type="ECO:0000259" key="2">
    <source>
        <dbReference type="Pfam" id="PF02771"/>
    </source>
</evidence>
<gene>
    <name evidence="4" type="ORF">GCM10023322_14070</name>
</gene>
<dbReference type="SUPFAM" id="SSF56645">
    <property type="entry name" value="Acyl-CoA dehydrogenase NM domain-like"/>
    <property type="match status" value="1"/>
</dbReference>
<dbReference type="Gene3D" id="1.10.540.10">
    <property type="entry name" value="Acyl-CoA dehydrogenase/oxidase, N-terminal domain"/>
    <property type="match status" value="1"/>
</dbReference>
<dbReference type="InterPro" id="IPR036250">
    <property type="entry name" value="AcylCo_DH-like_C"/>
</dbReference>
<dbReference type="PANTHER" id="PTHR43884">
    <property type="entry name" value="ACYL-COA DEHYDROGENASE"/>
    <property type="match status" value="1"/>
</dbReference>
<keyword evidence="1" id="KW-0560">Oxidoreductase</keyword>
<comment type="caution">
    <text evidence="4">The sequence shown here is derived from an EMBL/GenBank/DDBJ whole genome shotgun (WGS) entry which is preliminary data.</text>
</comment>
<reference evidence="5" key="1">
    <citation type="journal article" date="2019" name="Int. J. Syst. Evol. Microbiol.">
        <title>The Global Catalogue of Microorganisms (GCM) 10K type strain sequencing project: providing services to taxonomists for standard genome sequencing and annotation.</title>
        <authorList>
            <consortium name="The Broad Institute Genomics Platform"/>
            <consortium name="The Broad Institute Genome Sequencing Center for Infectious Disease"/>
            <person name="Wu L."/>
            <person name="Ma J."/>
        </authorList>
    </citation>
    <scope>NUCLEOTIDE SEQUENCE [LARGE SCALE GENOMIC DNA]</scope>
    <source>
        <strain evidence="5">JCM 18304</strain>
    </source>
</reference>
<organism evidence="4 5">
    <name type="scientific">Rugosimonospora acidiphila</name>
    <dbReference type="NCBI Taxonomy" id="556531"/>
    <lineage>
        <taxon>Bacteria</taxon>
        <taxon>Bacillati</taxon>
        <taxon>Actinomycetota</taxon>
        <taxon>Actinomycetes</taxon>
        <taxon>Micromonosporales</taxon>
        <taxon>Micromonosporaceae</taxon>
        <taxon>Rugosimonospora</taxon>
    </lineage>
</organism>